<feature type="chain" id="PRO_5027159912" description="Zona pellucida sperm-binding protein 3" evidence="15">
    <location>
        <begin position="23"/>
        <end position="407"/>
    </location>
</feature>
<dbReference type="PROSITE" id="PS51034">
    <property type="entry name" value="ZP_2"/>
    <property type="match status" value="1"/>
</dbReference>
<keyword evidence="13" id="KW-0278">Fertilization</keyword>
<dbReference type="KEGG" id="pdic:114499707"/>
<evidence type="ECO:0000256" key="15">
    <source>
        <dbReference type="RuleBase" id="RU367066"/>
    </source>
</evidence>
<evidence type="ECO:0000256" key="12">
    <source>
        <dbReference type="ARBA" id="ARBA00023180"/>
    </source>
</evidence>
<keyword evidence="8 15" id="KW-0732">Signal</keyword>
<dbReference type="InterPro" id="IPR055356">
    <property type="entry name" value="ZP-N"/>
</dbReference>
<keyword evidence="9 15" id="KW-1133">Transmembrane helix</keyword>
<comment type="subcellular location">
    <subcellularLocation>
        <location evidence="15">Zona pellucida</location>
    </subcellularLocation>
    <subcellularLocation>
        <location evidence="15">Cell membrane</location>
        <topology evidence="15">Single-pass type I membrane protein</topology>
    </subcellularLocation>
</comment>
<gene>
    <name evidence="18" type="primary">ZP3</name>
</gene>
<evidence type="ECO:0000256" key="5">
    <source>
        <dbReference type="ARBA" id="ARBA00022530"/>
    </source>
</evidence>
<dbReference type="FunFam" id="2.60.40.3210:FF:000001">
    <property type="entry name" value="Zona pellucida sperm-binding protein 3"/>
    <property type="match status" value="1"/>
</dbReference>
<organism evidence="17 18">
    <name type="scientific">Phyllostomus discolor</name>
    <name type="common">pale spear-nosed bat</name>
    <dbReference type="NCBI Taxonomy" id="89673"/>
    <lineage>
        <taxon>Eukaryota</taxon>
        <taxon>Metazoa</taxon>
        <taxon>Chordata</taxon>
        <taxon>Craniata</taxon>
        <taxon>Vertebrata</taxon>
        <taxon>Euteleostomi</taxon>
        <taxon>Mammalia</taxon>
        <taxon>Eutheria</taxon>
        <taxon>Laurasiatheria</taxon>
        <taxon>Chiroptera</taxon>
        <taxon>Yangochiroptera</taxon>
        <taxon>Phyllostomidae</taxon>
        <taxon>Phyllostominae</taxon>
        <taxon>Phyllostomus</taxon>
    </lineage>
</organism>
<dbReference type="Pfam" id="PF23344">
    <property type="entry name" value="ZP-N"/>
    <property type="match status" value="1"/>
</dbReference>
<comment type="similarity">
    <text evidence="1 15">Belongs to the ZP domain family. ZPC subfamily.</text>
</comment>
<evidence type="ECO:0000256" key="14">
    <source>
        <dbReference type="ARBA" id="ARBA00047057"/>
    </source>
</evidence>
<comment type="function">
    <text evidence="15">Component of the zona pellucida, an extracellular matrix surrounding oocytes which mediates sperm binding, induction of the acrosome reaction and prevents post-fertilization polyspermy. The zona pellucida is composed of 3 to 4 glycoproteins, ZP1, ZP2, ZP3, and ZP4. ZP3 is essential for sperm binding and zona matrix formation.</text>
</comment>
<dbReference type="GO" id="GO:0005886">
    <property type="term" value="C:plasma membrane"/>
    <property type="evidence" value="ECO:0007669"/>
    <property type="project" value="UniProtKB-SubCell"/>
</dbReference>
<dbReference type="CTD" id="7784"/>
<evidence type="ECO:0000256" key="9">
    <source>
        <dbReference type="ARBA" id="ARBA00022989"/>
    </source>
</evidence>
<feature type="domain" description="ZP" evidence="16">
    <location>
        <begin position="36"/>
        <end position="298"/>
    </location>
</feature>
<dbReference type="GO" id="GO:0035804">
    <property type="term" value="F:structural constituent of egg coat"/>
    <property type="evidence" value="ECO:0007669"/>
    <property type="project" value="UniProtKB-UniRule"/>
</dbReference>
<dbReference type="Proteomes" id="UP000504628">
    <property type="component" value="Chromosome 3"/>
</dbReference>
<proteinExistence type="inferred from homology"/>
<keyword evidence="10 15" id="KW-0472">Membrane</keyword>
<evidence type="ECO:0000256" key="2">
    <source>
        <dbReference type="ARBA" id="ARBA00017980"/>
    </source>
</evidence>
<dbReference type="Pfam" id="PF00100">
    <property type="entry name" value="Zona_pellucida"/>
    <property type="match status" value="1"/>
</dbReference>
<comment type="domain">
    <text evidence="15">The ZP domain is involved in the polymerization of the ZP proteins to form the zona pellucida.</text>
</comment>
<keyword evidence="17" id="KW-1185">Reference proteome</keyword>
<evidence type="ECO:0000256" key="8">
    <source>
        <dbReference type="ARBA" id="ARBA00022729"/>
    </source>
</evidence>
<dbReference type="InterPro" id="IPR048290">
    <property type="entry name" value="ZP_chr"/>
</dbReference>
<dbReference type="PANTHER" id="PTHR11576:SF2">
    <property type="entry name" value="ZONA PELLUCIDA SPERM-BINDING PROTEIN 3"/>
    <property type="match status" value="1"/>
</dbReference>
<evidence type="ECO:0000313" key="18">
    <source>
        <dbReference type="RefSeq" id="XP_028371940.1"/>
    </source>
</evidence>
<keyword evidence="7 15" id="KW-0812">Transmembrane</keyword>
<dbReference type="PANTHER" id="PTHR11576">
    <property type="entry name" value="ZONA PELLUCIDA SPERM-BINDING PROTEIN 3"/>
    <property type="match status" value="1"/>
</dbReference>
<keyword evidence="3 15" id="KW-1003">Cell membrane</keyword>
<reference evidence="18" key="1">
    <citation type="submission" date="2025-08" db="UniProtKB">
        <authorList>
            <consortium name="RefSeq"/>
        </authorList>
    </citation>
    <scope>IDENTIFICATION</scope>
    <source>
        <tissue evidence="18">Muscle</tissue>
    </source>
</reference>
<dbReference type="GO" id="GO:0035805">
    <property type="term" value="C:egg coat"/>
    <property type="evidence" value="ECO:0007669"/>
    <property type="project" value="UniProtKB-SubCell"/>
</dbReference>
<evidence type="ECO:0000256" key="6">
    <source>
        <dbReference type="ARBA" id="ARBA00022685"/>
    </source>
</evidence>
<evidence type="ECO:0000256" key="13">
    <source>
        <dbReference type="ARBA" id="ARBA00023279"/>
    </source>
</evidence>
<dbReference type="InterPro" id="IPR055355">
    <property type="entry name" value="ZP-C"/>
</dbReference>
<dbReference type="PRINTS" id="PR00023">
    <property type="entry name" value="ZPELLUCIDA"/>
</dbReference>
<dbReference type="InterPro" id="IPR001507">
    <property type="entry name" value="ZP_dom"/>
</dbReference>
<dbReference type="GO" id="GO:0007339">
    <property type="term" value="P:binding of sperm to zona pellucida"/>
    <property type="evidence" value="ECO:0007669"/>
    <property type="project" value="UniProtKB-UniRule"/>
</dbReference>
<feature type="transmembrane region" description="Helical" evidence="15">
    <location>
        <begin position="374"/>
        <end position="398"/>
    </location>
</feature>
<dbReference type="RefSeq" id="XP_028371940.1">
    <property type="nucleotide sequence ID" value="XM_028516139.2"/>
</dbReference>
<evidence type="ECO:0000256" key="3">
    <source>
        <dbReference type="ARBA" id="ARBA00022475"/>
    </source>
</evidence>
<dbReference type="Gene3D" id="2.60.40.3210">
    <property type="entry name" value="Zona pellucida, ZP-N domain"/>
    <property type="match status" value="1"/>
</dbReference>
<evidence type="ECO:0000256" key="1">
    <source>
        <dbReference type="ARBA" id="ARBA00006735"/>
    </source>
</evidence>
<dbReference type="InterPro" id="IPR017977">
    <property type="entry name" value="ZP_dom_CS"/>
</dbReference>
<keyword evidence="12" id="KW-0325">Glycoprotein</keyword>
<dbReference type="Gene3D" id="2.60.40.4100">
    <property type="entry name" value="Zona pellucida, ZP-C domain"/>
    <property type="match status" value="1"/>
</dbReference>
<dbReference type="InParanoid" id="A0A6J2M139"/>
<dbReference type="FunFam" id="2.60.40.4100:FF:000002">
    <property type="entry name" value="Zona pellucida sperm-binding protein 3"/>
    <property type="match status" value="1"/>
</dbReference>
<evidence type="ECO:0000256" key="7">
    <source>
        <dbReference type="ARBA" id="ARBA00022692"/>
    </source>
</evidence>
<dbReference type="OrthoDB" id="8880842at2759"/>
<accession>A0A6J2M139</accession>
<comment type="subunit">
    <text evidence="14">Polymers of ZP2 and ZP3 organized into long filaments cross-linked by ZP1 homodimers. Interacts with ZP1 and ZP2.</text>
</comment>
<evidence type="ECO:0000256" key="4">
    <source>
        <dbReference type="ARBA" id="ARBA00022525"/>
    </source>
</evidence>
<sequence>MAPSCGLFICFLLWGGLELCYPQPLWQDRTSRLVVKCLESQLVVTVSKDLFGTGKLIKPADLTLGPEGCKPLVSLDTDDVVRFEVGLHECGNNLQASKDSLVYSTFLLYNPRPVGNLSILRTNRMNVPIECHFPRQGNVSSQAILPTWVPFRTTVFSEEKLIFFLYLMGDNWISKKSSPTFQLGDTAYFQAEVHTGSHVPLRLFVDHCVATPTLNRSASPSHTIVDFHGCLVDGLFEASSAFKAPRPRPEILQFTVDLFQFANHSSNMIYITCHLKVTSADQAPDQLNKACSFSKSTNSWVPVEGAAEICQCCADGSCGIPARSRRLVEQWHKPASRSRRHVTEEADVTVGPLIFLGKTGNHGVESSPSSLTSVMLGLGLAVLASLTLATIVLGLARWRQAAFHPVM</sequence>
<dbReference type="GO" id="GO:2000344">
    <property type="term" value="P:positive regulation of acrosome reaction"/>
    <property type="evidence" value="ECO:0007669"/>
    <property type="project" value="UniProtKB-UniRule"/>
</dbReference>
<dbReference type="FunCoup" id="A0A6J2M139">
    <property type="interactions" value="92"/>
</dbReference>
<dbReference type="GO" id="GO:0032190">
    <property type="term" value="F:acrosin binding"/>
    <property type="evidence" value="ECO:0007669"/>
    <property type="project" value="TreeGrafter"/>
</dbReference>
<evidence type="ECO:0000259" key="16">
    <source>
        <dbReference type="PROSITE" id="PS51034"/>
    </source>
</evidence>
<dbReference type="GO" id="GO:0035803">
    <property type="term" value="P:egg coat formation"/>
    <property type="evidence" value="ECO:0007669"/>
    <property type="project" value="UniProtKB-UniRule"/>
</dbReference>
<keyword evidence="11 15" id="KW-1015">Disulfide bond</keyword>
<keyword evidence="4 15" id="KW-0964">Secreted</keyword>
<dbReference type="AlphaFoldDB" id="A0A6J2M139"/>
<evidence type="ECO:0000256" key="11">
    <source>
        <dbReference type="ARBA" id="ARBA00023157"/>
    </source>
</evidence>
<keyword evidence="5 15" id="KW-0272">Extracellular matrix</keyword>
<evidence type="ECO:0000256" key="10">
    <source>
        <dbReference type="ARBA" id="ARBA00023136"/>
    </source>
</evidence>
<feature type="signal peptide" evidence="15">
    <location>
        <begin position="1"/>
        <end position="22"/>
    </location>
</feature>
<dbReference type="InterPro" id="IPR042235">
    <property type="entry name" value="ZP-C_dom"/>
</dbReference>
<dbReference type="SMART" id="SM00241">
    <property type="entry name" value="ZP"/>
    <property type="match status" value="1"/>
</dbReference>
<dbReference type="GeneID" id="114499707"/>
<name>A0A6J2M139_9CHIR</name>
<dbReference type="PROSITE" id="PS00682">
    <property type="entry name" value="ZP_1"/>
    <property type="match status" value="1"/>
</dbReference>
<evidence type="ECO:0000313" key="17">
    <source>
        <dbReference type="Proteomes" id="UP000504628"/>
    </source>
</evidence>
<protein>
    <recommendedName>
        <fullName evidence="2 15">Zona pellucida sperm-binding protein 3</fullName>
    </recommendedName>
</protein>
<keyword evidence="6 15" id="KW-0165">Cleavage on pair of basic residues</keyword>
<comment type="PTM">
    <text evidence="15">Proteolytically cleaved before the transmembrane segment to yield the secreted ectodomain incorporated in the zona pellucida.</text>
</comment>